<dbReference type="InterPro" id="IPR046348">
    <property type="entry name" value="SIS_dom_sf"/>
</dbReference>
<dbReference type="InterPro" id="IPR000281">
    <property type="entry name" value="HTH_RpiR"/>
</dbReference>
<protein>
    <submittedName>
        <fullName evidence="6">Sugar isomerase (Sis)</fullName>
    </submittedName>
    <submittedName>
        <fullName evidence="7">Transcriptional regulator, RpiR family</fullName>
    </submittedName>
</protein>
<evidence type="ECO:0000259" key="5">
    <source>
        <dbReference type="PROSITE" id="PS51464"/>
    </source>
</evidence>
<dbReference type="PANTHER" id="PTHR30514">
    <property type="entry name" value="GLUCOKINASE"/>
    <property type="match status" value="1"/>
</dbReference>
<dbReference type="STRING" id="640938.TR210_919"/>
<dbReference type="EMBL" id="FJNB01000005">
    <property type="protein sequence ID" value="CZQ91030.1"/>
    <property type="molecule type" value="Genomic_DNA"/>
</dbReference>
<dbReference type="OrthoDB" id="3684496at2"/>
<dbReference type="PANTHER" id="PTHR30514:SF10">
    <property type="entry name" value="MURR_RPIR FAMILY TRANSCRIPTIONAL REGULATOR"/>
    <property type="match status" value="1"/>
</dbReference>
<keyword evidence="6" id="KW-0413">Isomerase</keyword>
<dbReference type="Pfam" id="PF01380">
    <property type="entry name" value="SIS"/>
    <property type="match status" value="1"/>
</dbReference>
<gene>
    <name evidence="7" type="ORF">SAMN05216375_10350</name>
    <name evidence="6" type="ORF">TR210_919</name>
</gene>
<dbReference type="Gene3D" id="1.10.10.10">
    <property type="entry name" value="Winged helix-like DNA-binding domain superfamily/Winged helix DNA-binding domain"/>
    <property type="match status" value="1"/>
</dbReference>
<dbReference type="GO" id="GO:0016853">
    <property type="term" value="F:isomerase activity"/>
    <property type="evidence" value="ECO:0007669"/>
    <property type="project" value="UniProtKB-KW"/>
</dbReference>
<dbReference type="RefSeq" id="WP_068622017.1">
    <property type="nucleotide sequence ID" value="NZ_FJNB01000005.1"/>
</dbReference>
<keyword evidence="1" id="KW-0805">Transcription regulation</keyword>
<evidence type="ECO:0000259" key="4">
    <source>
        <dbReference type="PROSITE" id="PS51071"/>
    </source>
</evidence>
<dbReference type="SUPFAM" id="SSF46689">
    <property type="entry name" value="Homeodomain-like"/>
    <property type="match status" value="1"/>
</dbReference>
<evidence type="ECO:0000313" key="8">
    <source>
        <dbReference type="Proteomes" id="UP000076878"/>
    </source>
</evidence>
<dbReference type="InterPro" id="IPR001347">
    <property type="entry name" value="SIS_dom"/>
</dbReference>
<keyword evidence="9" id="KW-1185">Reference proteome</keyword>
<dbReference type="InterPro" id="IPR009057">
    <property type="entry name" value="Homeodomain-like_sf"/>
</dbReference>
<dbReference type="InterPro" id="IPR047640">
    <property type="entry name" value="RpiR-like"/>
</dbReference>
<dbReference type="GO" id="GO:1901135">
    <property type="term" value="P:carbohydrate derivative metabolic process"/>
    <property type="evidence" value="ECO:0007669"/>
    <property type="project" value="InterPro"/>
</dbReference>
<dbReference type="Gene3D" id="3.40.50.10490">
    <property type="entry name" value="Glucose-6-phosphate isomerase like protein, domain 1"/>
    <property type="match status" value="1"/>
</dbReference>
<evidence type="ECO:0000256" key="2">
    <source>
        <dbReference type="ARBA" id="ARBA00023125"/>
    </source>
</evidence>
<dbReference type="InterPro" id="IPR035472">
    <property type="entry name" value="RpiR-like_SIS"/>
</dbReference>
<dbReference type="SUPFAM" id="SSF53697">
    <property type="entry name" value="SIS domain"/>
    <property type="match status" value="1"/>
</dbReference>
<feature type="domain" description="SIS" evidence="5">
    <location>
        <begin position="124"/>
        <end position="265"/>
    </location>
</feature>
<evidence type="ECO:0000256" key="1">
    <source>
        <dbReference type="ARBA" id="ARBA00023015"/>
    </source>
</evidence>
<dbReference type="GO" id="GO:0003677">
    <property type="term" value="F:DNA binding"/>
    <property type="evidence" value="ECO:0007669"/>
    <property type="project" value="UniProtKB-KW"/>
</dbReference>
<dbReference type="Pfam" id="PF01418">
    <property type="entry name" value="HTH_6"/>
    <property type="match status" value="1"/>
</dbReference>
<dbReference type="CDD" id="cd05013">
    <property type="entry name" value="SIS_RpiR"/>
    <property type="match status" value="1"/>
</dbReference>
<feature type="domain" description="HTH rpiR-type" evidence="4">
    <location>
        <begin position="1"/>
        <end position="75"/>
    </location>
</feature>
<dbReference type="AlphaFoldDB" id="A0A143YK96"/>
<evidence type="ECO:0000313" key="9">
    <source>
        <dbReference type="Proteomes" id="UP000199280"/>
    </source>
</evidence>
<reference evidence="7 9" key="2">
    <citation type="submission" date="2016-10" db="EMBL/GenBank/DDBJ databases">
        <authorList>
            <person name="Varghese N."/>
            <person name="Submissions S."/>
        </authorList>
    </citation>
    <scope>NUCLEOTIDE SEQUENCE [LARGE SCALE GENOMIC DNA]</scope>
    <source>
        <strain evidence="7 9">DSM 22150</strain>
    </source>
</reference>
<dbReference type="EMBL" id="FNYT01000003">
    <property type="protein sequence ID" value="SEI73017.1"/>
    <property type="molecule type" value="Genomic_DNA"/>
</dbReference>
<dbReference type="Proteomes" id="UP000076878">
    <property type="component" value="Unassembled WGS sequence"/>
</dbReference>
<proteinExistence type="predicted"/>
<dbReference type="GO" id="GO:0097367">
    <property type="term" value="F:carbohydrate derivative binding"/>
    <property type="evidence" value="ECO:0007669"/>
    <property type="project" value="InterPro"/>
</dbReference>
<keyword evidence="2" id="KW-0238">DNA-binding</keyword>
<evidence type="ECO:0000256" key="3">
    <source>
        <dbReference type="ARBA" id="ARBA00023163"/>
    </source>
</evidence>
<dbReference type="InterPro" id="IPR036388">
    <property type="entry name" value="WH-like_DNA-bd_sf"/>
</dbReference>
<dbReference type="Proteomes" id="UP000199280">
    <property type="component" value="Unassembled WGS sequence"/>
</dbReference>
<dbReference type="GO" id="GO:0003700">
    <property type="term" value="F:DNA-binding transcription factor activity"/>
    <property type="evidence" value="ECO:0007669"/>
    <property type="project" value="InterPro"/>
</dbReference>
<evidence type="ECO:0000313" key="6">
    <source>
        <dbReference type="EMBL" id="CZQ91030.1"/>
    </source>
</evidence>
<dbReference type="PROSITE" id="PS51464">
    <property type="entry name" value="SIS"/>
    <property type="match status" value="1"/>
</dbReference>
<sequence>MLIREKMETIKFSPAEKEVVDYLLRYPEVLDEKTMQEIAAETYTQPSTLIRIAKKLGFDGWVECKKAYQEEHDYLTRNFVDIDANLPFKANDSIMTISKKMASLGQSTIEDTLSLIHHDSLQQAKQMLLKAKHIQIFATNANMLIPQDFALKMNRIKHHTAVSTIKGEDVYTAYTCPEGTCAILISYTGESNAMKQIANILKSEGIPTIGITSIGDNYLSRAVDCYLPITTREKLYSKIGNFTVNLSVIYLLDVLYSIVFAEKYEENLAHMIRIGKIADKRKTSSDIMQEDTGGGKTPH</sequence>
<evidence type="ECO:0000313" key="7">
    <source>
        <dbReference type="EMBL" id="SEI73017.1"/>
    </source>
</evidence>
<accession>A0A143YK96</accession>
<keyword evidence="3" id="KW-0804">Transcription</keyword>
<dbReference type="PROSITE" id="PS51071">
    <property type="entry name" value="HTH_RPIR"/>
    <property type="match status" value="1"/>
</dbReference>
<name>A0A143YK96_9LACT</name>
<organism evidence="6 8">
    <name type="scientific">Trichococcus ilyis</name>
    <dbReference type="NCBI Taxonomy" id="640938"/>
    <lineage>
        <taxon>Bacteria</taxon>
        <taxon>Bacillati</taxon>
        <taxon>Bacillota</taxon>
        <taxon>Bacilli</taxon>
        <taxon>Lactobacillales</taxon>
        <taxon>Carnobacteriaceae</taxon>
        <taxon>Trichococcus</taxon>
    </lineage>
</organism>
<reference evidence="6 8" key="1">
    <citation type="submission" date="2016-02" db="EMBL/GenBank/DDBJ databases">
        <authorList>
            <person name="Wen L."/>
            <person name="He K."/>
            <person name="Yang H."/>
        </authorList>
    </citation>
    <scope>NUCLEOTIDE SEQUENCE [LARGE SCALE GENOMIC DNA]</scope>
    <source>
        <strain evidence="6">Trichococcus_R210</strain>
    </source>
</reference>